<evidence type="ECO:0000313" key="1">
    <source>
        <dbReference type="EMBL" id="BAD03025.1"/>
    </source>
</evidence>
<dbReference type="AlphaFoldDB" id="Q6ZKH4"/>
<reference evidence="2" key="2">
    <citation type="journal article" date="2008" name="Nucleic Acids Res.">
        <title>The rice annotation project database (RAP-DB): 2008 update.</title>
        <authorList>
            <consortium name="The rice annotation project (RAP)"/>
        </authorList>
    </citation>
    <scope>GENOME REANNOTATION</scope>
    <source>
        <strain evidence="2">cv. Nipponbare</strain>
    </source>
</reference>
<gene>
    <name evidence="1" type="primary">OJ1119_E09.4</name>
</gene>
<accession>Q6ZKH4</accession>
<dbReference type="EMBL" id="AP003877">
    <property type="protein sequence ID" value="BAD03025.1"/>
    <property type="molecule type" value="Genomic_DNA"/>
</dbReference>
<dbReference type="Proteomes" id="UP000000763">
    <property type="component" value="Chromosome 8"/>
</dbReference>
<proteinExistence type="predicted"/>
<sequence length="95" mass="10706">MGCGWRRRVANDELRCDHWRRAPGVTWLWMMEDAAFGDELRLKDEATGDELRRGAWTTQNAAAGDDLRHEARGVEGVATNDDASVLSSLYLDMIP</sequence>
<name>Q6ZKH4_ORYSJ</name>
<evidence type="ECO:0000313" key="2">
    <source>
        <dbReference type="Proteomes" id="UP000000763"/>
    </source>
</evidence>
<reference evidence="2" key="1">
    <citation type="journal article" date="2005" name="Nature">
        <title>The map-based sequence of the rice genome.</title>
        <authorList>
            <consortium name="International rice genome sequencing project (IRGSP)"/>
            <person name="Matsumoto T."/>
            <person name="Wu J."/>
            <person name="Kanamori H."/>
            <person name="Katayose Y."/>
            <person name="Fujisawa M."/>
            <person name="Namiki N."/>
            <person name="Mizuno H."/>
            <person name="Yamamoto K."/>
            <person name="Antonio B.A."/>
            <person name="Baba T."/>
            <person name="Sakata K."/>
            <person name="Nagamura Y."/>
            <person name="Aoki H."/>
            <person name="Arikawa K."/>
            <person name="Arita K."/>
            <person name="Bito T."/>
            <person name="Chiden Y."/>
            <person name="Fujitsuka N."/>
            <person name="Fukunaka R."/>
            <person name="Hamada M."/>
            <person name="Harada C."/>
            <person name="Hayashi A."/>
            <person name="Hijishita S."/>
            <person name="Honda M."/>
            <person name="Hosokawa S."/>
            <person name="Ichikawa Y."/>
            <person name="Idonuma A."/>
            <person name="Iijima M."/>
            <person name="Ikeda M."/>
            <person name="Ikeno M."/>
            <person name="Ito K."/>
            <person name="Ito S."/>
            <person name="Ito T."/>
            <person name="Ito Y."/>
            <person name="Ito Y."/>
            <person name="Iwabuchi A."/>
            <person name="Kamiya K."/>
            <person name="Karasawa W."/>
            <person name="Kurita K."/>
            <person name="Katagiri S."/>
            <person name="Kikuta A."/>
            <person name="Kobayashi H."/>
            <person name="Kobayashi N."/>
            <person name="Machita K."/>
            <person name="Maehara T."/>
            <person name="Masukawa M."/>
            <person name="Mizubayashi T."/>
            <person name="Mukai Y."/>
            <person name="Nagasaki H."/>
            <person name="Nagata Y."/>
            <person name="Naito S."/>
            <person name="Nakashima M."/>
            <person name="Nakama Y."/>
            <person name="Nakamichi Y."/>
            <person name="Nakamura M."/>
            <person name="Meguro A."/>
            <person name="Negishi M."/>
            <person name="Ohta I."/>
            <person name="Ohta T."/>
            <person name="Okamoto M."/>
            <person name="Ono N."/>
            <person name="Saji S."/>
            <person name="Sakaguchi M."/>
            <person name="Sakai K."/>
            <person name="Shibata M."/>
            <person name="Shimokawa T."/>
            <person name="Song J."/>
            <person name="Takazaki Y."/>
            <person name="Terasawa K."/>
            <person name="Tsugane M."/>
            <person name="Tsuji K."/>
            <person name="Ueda S."/>
            <person name="Waki K."/>
            <person name="Yamagata H."/>
            <person name="Yamamoto M."/>
            <person name="Yamamoto S."/>
            <person name="Yamane H."/>
            <person name="Yoshiki S."/>
            <person name="Yoshihara R."/>
            <person name="Yukawa K."/>
            <person name="Zhong H."/>
            <person name="Yano M."/>
            <person name="Yuan Q."/>
            <person name="Ouyang S."/>
            <person name="Liu J."/>
            <person name="Jones K.M."/>
            <person name="Gansberger K."/>
            <person name="Moffat K."/>
            <person name="Hill J."/>
            <person name="Bera J."/>
            <person name="Fadrosh D."/>
            <person name="Jin S."/>
            <person name="Johri S."/>
            <person name="Kim M."/>
            <person name="Overton L."/>
            <person name="Reardon M."/>
            <person name="Tsitrin T."/>
            <person name="Vuong H."/>
            <person name="Weaver B."/>
            <person name="Ciecko A."/>
            <person name="Tallon L."/>
            <person name="Jackson J."/>
            <person name="Pai G."/>
            <person name="Aken S.V."/>
            <person name="Utterback T."/>
            <person name="Reidmuller S."/>
            <person name="Feldblyum T."/>
            <person name="Hsiao J."/>
            <person name="Zismann V."/>
            <person name="Iobst S."/>
            <person name="de Vazeille A.R."/>
            <person name="Buell C.R."/>
            <person name="Ying K."/>
            <person name="Li Y."/>
            <person name="Lu T."/>
            <person name="Huang Y."/>
            <person name="Zhao Q."/>
            <person name="Feng Q."/>
            <person name="Zhang L."/>
            <person name="Zhu J."/>
            <person name="Weng Q."/>
            <person name="Mu J."/>
            <person name="Lu Y."/>
            <person name="Fan D."/>
            <person name="Liu Y."/>
            <person name="Guan J."/>
            <person name="Zhang Y."/>
            <person name="Yu S."/>
            <person name="Liu X."/>
            <person name="Zhang Y."/>
            <person name="Hong G."/>
            <person name="Han B."/>
            <person name="Choisne N."/>
            <person name="Demange N."/>
            <person name="Orjeda G."/>
            <person name="Samain S."/>
            <person name="Cattolico L."/>
            <person name="Pelletier E."/>
            <person name="Couloux A."/>
            <person name="Segurens B."/>
            <person name="Wincker P."/>
            <person name="D'Hont A."/>
            <person name="Scarpelli C."/>
            <person name="Weissenbach J."/>
            <person name="Salanoubat M."/>
            <person name="Quetier F."/>
            <person name="Yu Y."/>
            <person name="Kim H.R."/>
            <person name="Rambo T."/>
            <person name="Currie J."/>
            <person name="Collura K."/>
            <person name="Luo M."/>
            <person name="Yang T."/>
            <person name="Ammiraju J.S.S."/>
            <person name="Engler F."/>
            <person name="Soderlund C."/>
            <person name="Wing R.A."/>
            <person name="Palmer L.E."/>
            <person name="de la Bastide M."/>
            <person name="Spiegel L."/>
            <person name="Nascimento L."/>
            <person name="Zutavern T."/>
            <person name="O'Shaughnessy A."/>
            <person name="Dike S."/>
            <person name="Dedhia N."/>
            <person name="Preston R."/>
            <person name="Balija V."/>
            <person name="McCombie W.R."/>
            <person name="Chow T."/>
            <person name="Chen H."/>
            <person name="Chung M."/>
            <person name="Chen C."/>
            <person name="Shaw J."/>
            <person name="Wu H."/>
            <person name="Hsiao K."/>
            <person name="Chao Y."/>
            <person name="Chu M."/>
            <person name="Cheng C."/>
            <person name="Hour A."/>
            <person name="Lee P."/>
            <person name="Lin S."/>
            <person name="Lin Y."/>
            <person name="Liou J."/>
            <person name="Liu S."/>
            <person name="Hsing Y."/>
            <person name="Raghuvanshi S."/>
            <person name="Mohanty A."/>
            <person name="Bharti A.K."/>
            <person name="Gaur A."/>
            <person name="Gupta V."/>
            <person name="Kumar D."/>
            <person name="Ravi V."/>
            <person name="Vij S."/>
            <person name="Kapur A."/>
            <person name="Khurana P."/>
            <person name="Khurana P."/>
            <person name="Khurana J.P."/>
            <person name="Tyagi A.K."/>
            <person name="Gaikwad K."/>
            <person name="Singh A."/>
            <person name="Dalal V."/>
            <person name="Srivastava S."/>
            <person name="Dixit A."/>
            <person name="Pal A.K."/>
            <person name="Ghazi I.A."/>
            <person name="Yadav M."/>
            <person name="Pandit A."/>
            <person name="Bhargava A."/>
            <person name="Sureshbabu K."/>
            <person name="Batra K."/>
            <person name="Sharma T.R."/>
            <person name="Mohapatra T."/>
            <person name="Singh N.K."/>
            <person name="Messing J."/>
            <person name="Nelson A.B."/>
            <person name="Fuks G."/>
            <person name="Kavchok S."/>
            <person name="Keizer G."/>
            <person name="Linton E."/>
            <person name="Llaca V."/>
            <person name="Song R."/>
            <person name="Tanyolac B."/>
            <person name="Young S."/>
            <person name="Ho-Il K."/>
            <person name="Hahn J.H."/>
            <person name="Sangsakoo G."/>
            <person name="Vanavichit A."/>
            <person name="de Mattos Luiz.A.T."/>
            <person name="Zimmer P.D."/>
            <person name="Malone G."/>
            <person name="Dellagostin O."/>
            <person name="de Oliveira A.C."/>
            <person name="Bevan M."/>
            <person name="Bancroft I."/>
            <person name="Minx P."/>
            <person name="Cordum H."/>
            <person name="Wilson R."/>
            <person name="Cheng Z."/>
            <person name="Jin W."/>
            <person name="Jiang J."/>
            <person name="Leong S.A."/>
            <person name="Iwama H."/>
            <person name="Gojobori T."/>
            <person name="Itoh T."/>
            <person name="Niimura Y."/>
            <person name="Fujii Y."/>
            <person name="Habara T."/>
            <person name="Sakai H."/>
            <person name="Sato Y."/>
            <person name="Wilson G."/>
            <person name="Kumar K."/>
            <person name="McCouch S."/>
            <person name="Juretic N."/>
            <person name="Hoen D."/>
            <person name="Wright S."/>
            <person name="Bruskiewich R."/>
            <person name="Bureau T."/>
            <person name="Miyao A."/>
            <person name="Hirochika H."/>
            <person name="Nishikawa T."/>
            <person name="Kadowaki K."/>
            <person name="Sugiura M."/>
            <person name="Burr B."/>
            <person name="Sasaki T."/>
        </authorList>
    </citation>
    <scope>NUCLEOTIDE SEQUENCE [LARGE SCALE GENOMIC DNA]</scope>
    <source>
        <strain evidence="2">cv. Nipponbare</strain>
    </source>
</reference>
<organism evidence="1 2">
    <name type="scientific">Oryza sativa subsp. japonica</name>
    <name type="common">Rice</name>
    <dbReference type="NCBI Taxonomy" id="39947"/>
    <lineage>
        <taxon>Eukaryota</taxon>
        <taxon>Viridiplantae</taxon>
        <taxon>Streptophyta</taxon>
        <taxon>Embryophyta</taxon>
        <taxon>Tracheophyta</taxon>
        <taxon>Spermatophyta</taxon>
        <taxon>Magnoliopsida</taxon>
        <taxon>Liliopsida</taxon>
        <taxon>Poales</taxon>
        <taxon>Poaceae</taxon>
        <taxon>BOP clade</taxon>
        <taxon>Oryzoideae</taxon>
        <taxon>Oryzeae</taxon>
        <taxon>Oryzinae</taxon>
        <taxon>Oryza</taxon>
        <taxon>Oryza sativa</taxon>
    </lineage>
</organism>
<protein>
    <submittedName>
        <fullName evidence="1">Uncharacterized protein</fullName>
    </submittedName>
</protein>